<evidence type="ECO:0000313" key="4">
    <source>
        <dbReference type="EMBL" id="QTK45560.1"/>
    </source>
</evidence>
<dbReference type="Proteomes" id="UP000197394">
    <property type="component" value="Unassembled WGS sequence"/>
</dbReference>
<dbReference type="EMBL" id="NGKM01000024">
    <property type="protein sequence ID" value="OWK65275.1"/>
    <property type="molecule type" value="Genomic_DNA"/>
</dbReference>
<feature type="signal peptide" evidence="2">
    <location>
        <begin position="1"/>
        <end position="23"/>
    </location>
</feature>
<protein>
    <submittedName>
        <fullName evidence="3">Uncharacterized protein</fullName>
    </submittedName>
</protein>
<feature type="compositionally biased region" description="Basic and acidic residues" evidence="1">
    <location>
        <begin position="98"/>
        <end position="108"/>
    </location>
</feature>
<organism evidence="3 5">
    <name type="scientific">Acinetobacter baumannii</name>
    <dbReference type="NCBI Taxonomy" id="470"/>
    <lineage>
        <taxon>Bacteria</taxon>
        <taxon>Pseudomonadati</taxon>
        <taxon>Pseudomonadota</taxon>
        <taxon>Gammaproteobacteria</taxon>
        <taxon>Moraxellales</taxon>
        <taxon>Moraxellaceae</taxon>
        <taxon>Acinetobacter</taxon>
        <taxon>Acinetobacter calcoaceticus/baumannii complex</taxon>
    </lineage>
</organism>
<accession>A0A090BGD6</accession>
<evidence type="ECO:0000313" key="3">
    <source>
        <dbReference type="EMBL" id="OWK65275.1"/>
    </source>
</evidence>
<dbReference type="PROSITE" id="PS51257">
    <property type="entry name" value="PROKAR_LIPOPROTEIN"/>
    <property type="match status" value="1"/>
</dbReference>
<keyword evidence="2" id="KW-0732">Signal</keyword>
<keyword evidence="4" id="KW-0614">Plasmid</keyword>
<feature type="compositionally biased region" description="Polar residues" evidence="1">
    <location>
        <begin position="71"/>
        <end position="90"/>
    </location>
</feature>
<evidence type="ECO:0000313" key="6">
    <source>
        <dbReference type="Proteomes" id="UP000664966"/>
    </source>
</evidence>
<dbReference type="Proteomes" id="UP000664966">
    <property type="component" value="Plasmid p1KSK6"/>
</dbReference>
<dbReference type="AlphaFoldDB" id="A0A090BGD6"/>
<gene>
    <name evidence="3" type="ORF">CBE85_17380</name>
    <name evidence="4" type="ORF">J6E47_20495</name>
</gene>
<feature type="chain" id="PRO_5042676887" evidence="2">
    <location>
        <begin position="24"/>
        <end position="134"/>
    </location>
</feature>
<dbReference type="EMBL" id="CP072271">
    <property type="protein sequence ID" value="QTK45560.1"/>
    <property type="molecule type" value="Genomic_DNA"/>
</dbReference>
<dbReference type="RefSeq" id="WP_045544687.1">
    <property type="nucleotide sequence ID" value="NZ_AP014650.1"/>
</dbReference>
<evidence type="ECO:0000256" key="2">
    <source>
        <dbReference type="SAM" id="SignalP"/>
    </source>
</evidence>
<reference evidence="3 5" key="1">
    <citation type="submission" date="2017-05" db="EMBL/GenBank/DDBJ databases">
        <title>Draft genome sequence of MDR A. baumannii AB360.</title>
        <authorList>
            <person name="Wareham D.W."/>
            <person name="Bean D.C."/>
        </authorList>
    </citation>
    <scope>NUCLEOTIDE SEQUENCE [LARGE SCALE GENOMIC DNA]</scope>
    <source>
        <strain evidence="3 5">AB360</strain>
    </source>
</reference>
<name>A0A090BGD6_ACIBA</name>
<evidence type="ECO:0000313" key="5">
    <source>
        <dbReference type="Proteomes" id="UP000197394"/>
    </source>
</evidence>
<feature type="region of interest" description="Disordered" evidence="1">
    <location>
        <begin position="71"/>
        <end position="110"/>
    </location>
</feature>
<evidence type="ECO:0000256" key="1">
    <source>
        <dbReference type="SAM" id="MobiDB-lite"/>
    </source>
</evidence>
<reference evidence="4" key="2">
    <citation type="submission" date="2021-03" db="EMBL/GenBank/DDBJ databases">
        <title>Complete genome sequencing of Acinetobacter baumannii.</title>
        <authorList>
            <person name="Yadav B."/>
            <person name="Makwana N."/>
            <person name="Kharat A.S."/>
            <person name="Veeraraghavan B."/>
            <person name="Vijayakumar S."/>
            <person name="Priya M."/>
        </authorList>
    </citation>
    <scope>NUCLEOTIDE SEQUENCE</scope>
    <source>
        <strain evidence="4">KSK6</strain>
        <plasmid evidence="4">p1KSK6</plasmid>
    </source>
</reference>
<geneLocation type="plasmid" evidence="4 6">
    <name>p1KSK6</name>
</geneLocation>
<proteinExistence type="predicted"/>
<sequence length="134" mass="15370">MTSLKKYICLGVPVLFLSCNLFAEQPDPAYIKAMVNETIAGAQQNQRRFKTEDVKDVVAASDQNRRAYEQDAQSLNNHSKNYLSSPQAQADQKWAQETMRKHESSPEFKKHKRDAYETCLITQRYAPVNCEVPE</sequence>